<comment type="similarity">
    <text evidence="1">Belongs to the transferase hexapeptide repeat family.</text>
</comment>
<dbReference type="InterPro" id="IPR018357">
    <property type="entry name" value="Hexapep_transf_CS"/>
</dbReference>
<protein>
    <submittedName>
        <fullName evidence="6">Virginiamycin A acetyltransferase</fullName>
    </submittedName>
</protein>
<evidence type="ECO:0000313" key="6">
    <source>
        <dbReference type="EMBL" id="RDI59378.1"/>
    </source>
</evidence>
<name>A0A370HLH8_9HYPH</name>
<dbReference type="GO" id="GO:0016746">
    <property type="term" value="F:acyltransferase activity"/>
    <property type="evidence" value="ECO:0007669"/>
    <property type="project" value="UniProtKB-KW"/>
</dbReference>
<keyword evidence="4" id="KW-0046">Antibiotic resistance</keyword>
<dbReference type="InterPro" id="IPR050179">
    <property type="entry name" value="Trans_hexapeptide_repeat"/>
</dbReference>
<dbReference type="RefSeq" id="WP_114770256.1">
    <property type="nucleotide sequence ID" value="NZ_QQBB01000004.1"/>
</dbReference>
<dbReference type="EMBL" id="QQBB01000004">
    <property type="protein sequence ID" value="RDI59378.1"/>
    <property type="molecule type" value="Genomic_DNA"/>
</dbReference>
<dbReference type="CDD" id="cd03349">
    <property type="entry name" value="LbH_XAT"/>
    <property type="match status" value="1"/>
</dbReference>
<dbReference type="GO" id="GO:0046677">
    <property type="term" value="P:response to antibiotic"/>
    <property type="evidence" value="ECO:0007669"/>
    <property type="project" value="UniProtKB-KW"/>
</dbReference>
<dbReference type="PANTHER" id="PTHR43300">
    <property type="entry name" value="ACETYLTRANSFERASE"/>
    <property type="match status" value="1"/>
</dbReference>
<keyword evidence="3" id="KW-0677">Repeat</keyword>
<evidence type="ECO:0000256" key="4">
    <source>
        <dbReference type="ARBA" id="ARBA00023251"/>
    </source>
</evidence>
<dbReference type="AlphaFoldDB" id="A0A370HLH8"/>
<evidence type="ECO:0000256" key="5">
    <source>
        <dbReference type="ARBA" id="ARBA00023315"/>
    </source>
</evidence>
<dbReference type="PROSITE" id="PS00101">
    <property type="entry name" value="HEXAPEP_TRANSFERASES"/>
    <property type="match status" value="1"/>
</dbReference>
<evidence type="ECO:0000256" key="3">
    <source>
        <dbReference type="ARBA" id="ARBA00022737"/>
    </source>
</evidence>
<proteinExistence type="inferred from homology"/>
<keyword evidence="7" id="KW-1185">Reference proteome</keyword>
<dbReference type="Gene3D" id="2.160.10.10">
    <property type="entry name" value="Hexapeptide repeat proteins"/>
    <property type="match status" value="1"/>
</dbReference>
<dbReference type="SUPFAM" id="SSF51161">
    <property type="entry name" value="Trimeric LpxA-like enzymes"/>
    <property type="match status" value="1"/>
</dbReference>
<reference evidence="6 7" key="1">
    <citation type="submission" date="2018-07" db="EMBL/GenBank/DDBJ databases">
        <title>Genomic Encyclopedia of Type Strains, Phase IV (KMG-IV): sequencing the most valuable type-strain genomes for metagenomic binning, comparative biology and taxonomic classification.</title>
        <authorList>
            <person name="Goeker M."/>
        </authorList>
    </citation>
    <scope>NUCLEOTIDE SEQUENCE [LARGE SCALE GENOMIC DNA]</scope>
    <source>
        <strain evidence="6 7">DSM 14364</strain>
    </source>
</reference>
<dbReference type="InterPro" id="IPR011004">
    <property type="entry name" value="Trimer_LpxA-like_sf"/>
</dbReference>
<accession>A0A370HLH8</accession>
<evidence type="ECO:0000256" key="1">
    <source>
        <dbReference type="ARBA" id="ARBA00007274"/>
    </source>
</evidence>
<dbReference type="InterPro" id="IPR001451">
    <property type="entry name" value="Hexapep"/>
</dbReference>
<comment type="caution">
    <text evidence="6">The sequence shown here is derived from an EMBL/GenBank/DDBJ whole genome shotgun (WGS) entry which is preliminary data.</text>
</comment>
<keyword evidence="5" id="KW-0012">Acyltransferase</keyword>
<gene>
    <name evidence="6" type="ORF">DES45_104292</name>
</gene>
<dbReference type="Pfam" id="PF00132">
    <property type="entry name" value="Hexapep"/>
    <property type="match status" value="1"/>
</dbReference>
<dbReference type="FunFam" id="2.160.10.10:FF:000037">
    <property type="entry name" value="Streptogramin A acetyltransferase"/>
    <property type="match status" value="1"/>
</dbReference>
<organism evidence="6 7">
    <name type="scientific">Microvirga subterranea</name>
    <dbReference type="NCBI Taxonomy" id="186651"/>
    <lineage>
        <taxon>Bacteria</taxon>
        <taxon>Pseudomonadati</taxon>
        <taxon>Pseudomonadota</taxon>
        <taxon>Alphaproteobacteria</taxon>
        <taxon>Hyphomicrobiales</taxon>
        <taxon>Methylobacteriaceae</taxon>
        <taxon>Microvirga</taxon>
    </lineage>
</organism>
<dbReference type="OrthoDB" id="9815592at2"/>
<dbReference type="Proteomes" id="UP000254925">
    <property type="component" value="Unassembled WGS sequence"/>
</dbReference>
<sequence>MTATGPDPSTPYPLPGHPRVGFLKAFVKQPNIEVGDFTYYDDPDGPETFVERCVLHHYDFIGDRLVIGRFCAIATGATFIMNGANHAMTGFSTYPFNIFGHGWEDGFDWATIQAGLKGDTVVGNDVWIGHEATIMPGVRIGDGAIVAAKSVVTSDVPPFAIAGGNPAKVLRQRFTDEVVAELLAIRWWDWPVEKITRNLNAIRGADLAALRAAE</sequence>
<evidence type="ECO:0000313" key="7">
    <source>
        <dbReference type="Proteomes" id="UP000254925"/>
    </source>
</evidence>
<evidence type="ECO:0000256" key="2">
    <source>
        <dbReference type="ARBA" id="ARBA00022679"/>
    </source>
</evidence>
<keyword evidence="2 6" id="KW-0808">Transferase</keyword>
<dbReference type="PANTHER" id="PTHR43300:SF11">
    <property type="entry name" value="ACETYLTRANSFERASE RV3034C-RELATED"/>
    <property type="match status" value="1"/>
</dbReference>